<dbReference type="PANTHER" id="PTHR31286">
    <property type="entry name" value="GLYCINE-RICH CELL WALL STRUCTURAL PROTEIN 1.8-LIKE"/>
    <property type="match status" value="1"/>
</dbReference>
<reference evidence="2 3" key="1">
    <citation type="journal article" date="2020" name="IScience">
        <title>Genome Sequencing of the Endangered Kingdonia uniflora (Circaeasteraceae, Ranunculales) Reveals Potential Mechanisms of Evolutionary Specialization.</title>
        <authorList>
            <person name="Sun Y."/>
            <person name="Deng T."/>
            <person name="Zhang A."/>
            <person name="Moore M.J."/>
            <person name="Landis J.B."/>
            <person name="Lin N."/>
            <person name="Zhang H."/>
            <person name="Zhang X."/>
            <person name="Huang J."/>
            <person name="Zhang X."/>
            <person name="Sun H."/>
            <person name="Wang H."/>
        </authorList>
    </citation>
    <scope>NUCLEOTIDE SEQUENCE [LARGE SCALE GENOMIC DNA]</scope>
    <source>
        <strain evidence="2">TB1705</strain>
        <tissue evidence="2">Leaf</tissue>
    </source>
</reference>
<gene>
    <name evidence="2" type="ORF">GIB67_027573</name>
</gene>
<organism evidence="2 3">
    <name type="scientific">Kingdonia uniflora</name>
    <dbReference type="NCBI Taxonomy" id="39325"/>
    <lineage>
        <taxon>Eukaryota</taxon>
        <taxon>Viridiplantae</taxon>
        <taxon>Streptophyta</taxon>
        <taxon>Embryophyta</taxon>
        <taxon>Tracheophyta</taxon>
        <taxon>Spermatophyta</taxon>
        <taxon>Magnoliopsida</taxon>
        <taxon>Ranunculales</taxon>
        <taxon>Circaeasteraceae</taxon>
        <taxon>Kingdonia</taxon>
    </lineage>
</organism>
<dbReference type="AlphaFoldDB" id="A0A7J7NKS3"/>
<comment type="caution">
    <text evidence="2">The sequence shown here is derived from an EMBL/GenBank/DDBJ whole genome shotgun (WGS) entry which is preliminary data.</text>
</comment>
<feature type="region of interest" description="Disordered" evidence="1">
    <location>
        <begin position="176"/>
        <end position="210"/>
    </location>
</feature>
<sequence length="210" mass="23846">MAKENAGRSCSLEQLPIPGRRGDFPSIKVPIESHKRGLYRNRFNLVCRLHLQKVTMMEARDQAIALWIPIGGCRLIPVGVEFWEMETLMSLGRTLGTPIQIDHSSSTMDFGYFAKVLVDIDLAAPIPNKILVEVDDDDFWQRVELGSTSKFCSHCKIIGHSFVECRAIKEQVLRAEEPKEKQKNVETPAPETVLTKNQRKKSGRKSIERK</sequence>
<proteinExistence type="predicted"/>
<accession>A0A7J7NKS3</accession>
<evidence type="ECO:0000313" key="3">
    <source>
        <dbReference type="Proteomes" id="UP000541444"/>
    </source>
</evidence>
<evidence type="ECO:0008006" key="4">
    <source>
        <dbReference type="Google" id="ProtNLM"/>
    </source>
</evidence>
<dbReference type="PANTHER" id="PTHR31286:SF60">
    <property type="entry name" value="PROTEIN, PUTATIVE-RELATED"/>
    <property type="match status" value="1"/>
</dbReference>
<evidence type="ECO:0000313" key="2">
    <source>
        <dbReference type="EMBL" id="KAF6167795.1"/>
    </source>
</evidence>
<evidence type="ECO:0000256" key="1">
    <source>
        <dbReference type="SAM" id="MobiDB-lite"/>
    </source>
</evidence>
<keyword evidence="3" id="KW-1185">Reference proteome</keyword>
<dbReference type="InterPro" id="IPR040256">
    <property type="entry name" value="At4g02000-like"/>
</dbReference>
<protein>
    <recommendedName>
        <fullName evidence="4">DUF4283 domain-containing protein</fullName>
    </recommendedName>
</protein>
<dbReference type="OrthoDB" id="1939300at2759"/>
<dbReference type="EMBL" id="JACGCM010000715">
    <property type="protein sequence ID" value="KAF6167795.1"/>
    <property type="molecule type" value="Genomic_DNA"/>
</dbReference>
<dbReference type="Proteomes" id="UP000541444">
    <property type="component" value="Unassembled WGS sequence"/>
</dbReference>
<name>A0A7J7NKS3_9MAGN</name>